<dbReference type="OrthoDB" id="5981048at2759"/>
<feature type="domain" description="DUF4795" evidence="1">
    <location>
        <begin position="66"/>
        <end position="248"/>
    </location>
</feature>
<gene>
    <name evidence="2" type="ORF">llap_21338</name>
</gene>
<dbReference type="InterPro" id="IPR032013">
    <property type="entry name" value="DUF4795"/>
</dbReference>
<name>A0A2I0T3H3_LIMLA</name>
<reference evidence="3" key="1">
    <citation type="submission" date="2017-11" db="EMBL/GenBank/DDBJ databases">
        <authorList>
            <person name="Lima N.C."/>
            <person name="Parody-Merino A.M."/>
            <person name="Battley P.F."/>
            <person name="Fidler A.E."/>
            <person name="Prosdocimi F."/>
        </authorList>
    </citation>
    <scope>NUCLEOTIDE SEQUENCE [LARGE SCALE GENOMIC DNA]</scope>
</reference>
<dbReference type="Proteomes" id="UP000233556">
    <property type="component" value="Unassembled WGS sequence"/>
</dbReference>
<sequence length="248" mass="28224">MLAQQEKLRALEGLRQEQAACPACSGDTRAQVGQLLRHYENLKEVVDALMSRKAGGKVVRQLPRRSQQDEELLKRIQAMVMQVQGDHEKLSSIVGNILDESHQKQQDTKVLFQSVEKLAKEKVNKEDLELEIDVKADKSALASKVNHSEFDAWMERLKEMFQEMLSRVMGQEQVQQQLSEELAAKLDRLELGPFRQQLEGHWESILEQLQGKALQAEEDDAAGIRKLLLAHFHCLSCDRPLDVRVPGP</sequence>
<reference evidence="3" key="2">
    <citation type="submission" date="2017-12" db="EMBL/GenBank/DDBJ databases">
        <title>Genome sequence of the Bar-tailed Godwit (Limosa lapponica baueri).</title>
        <authorList>
            <person name="Lima N.C.B."/>
            <person name="Parody-Merino A.M."/>
            <person name="Battley P.F."/>
            <person name="Fidler A.E."/>
            <person name="Prosdocimi F."/>
        </authorList>
    </citation>
    <scope>NUCLEOTIDE SEQUENCE [LARGE SCALE GENOMIC DNA]</scope>
</reference>
<proteinExistence type="predicted"/>
<organism evidence="2 3">
    <name type="scientific">Limosa lapponica baueri</name>
    <dbReference type="NCBI Taxonomy" id="1758121"/>
    <lineage>
        <taxon>Eukaryota</taxon>
        <taxon>Metazoa</taxon>
        <taxon>Chordata</taxon>
        <taxon>Craniata</taxon>
        <taxon>Vertebrata</taxon>
        <taxon>Euteleostomi</taxon>
        <taxon>Archelosauria</taxon>
        <taxon>Archosauria</taxon>
        <taxon>Dinosauria</taxon>
        <taxon>Saurischia</taxon>
        <taxon>Theropoda</taxon>
        <taxon>Coelurosauria</taxon>
        <taxon>Aves</taxon>
        <taxon>Neognathae</taxon>
        <taxon>Neoaves</taxon>
        <taxon>Charadriiformes</taxon>
        <taxon>Scolopacidae</taxon>
        <taxon>Limosa</taxon>
    </lineage>
</organism>
<protein>
    <submittedName>
        <fullName evidence="2">Glutamine-rich protein 2 isoform x1</fullName>
    </submittedName>
</protein>
<evidence type="ECO:0000313" key="3">
    <source>
        <dbReference type="Proteomes" id="UP000233556"/>
    </source>
</evidence>
<keyword evidence="3" id="KW-1185">Reference proteome</keyword>
<evidence type="ECO:0000259" key="1">
    <source>
        <dbReference type="Pfam" id="PF16043"/>
    </source>
</evidence>
<accession>A0A2I0T3H3</accession>
<evidence type="ECO:0000313" key="2">
    <source>
        <dbReference type="EMBL" id="PKU28360.1"/>
    </source>
</evidence>
<dbReference type="AlphaFoldDB" id="A0A2I0T3H3"/>
<dbReference type="PANTHER" id="PTHR46766:SF1">
    <property type="entry name" value="GLUTAMINE-RICH PROTEIN 2"/>
    <property type="match status" value="1"/>
</dbReference>
<dbReference type="PANTHER" id="PTHR46766">
    <property type="entry name" value="GLUTAMINE-RICH PROTEIN 2"/>
    <property type="match status" value="1"/>
</dbReference>
<dbReference type="EMBL" id="KZ520953">
    <property type="protein sequence ID" value="PKU28360.1"/>
    <property type="molecule type" value="Genomic_DNA"/>
</dbReference>
<dbReference type="Pfam" id="PF16043">
    <property type="entry name" value="DUF4795"/>
    <property type="match status" value="1"/>
</dbReference>